<sequence length="79" mass="8991">MTAHVQALQKRLNVVHKHVFSSIPDTNASADVYQLNPVRKNTENPLVLLGTDAEKAFDRVDWIFLRETLLAFHIPLVNL</sequence>
<proteinExistence type="predicted"/>
<protein>
    <recommendedName>
        <fullName evidence="3">Reverse transcriptase domain-containing protein</fullName>
    </recommendedName>
</protein>
<gene>
    <name evidence="1" type="ORF">RIMI_LOCUS914948</name>
</gene>
<evidence type="ECO:0000313" key="1">
    <source>
        <dbReference type="EMBL" id="CAJ0919021.1"/>
    </source>
</evidence>
<organism evidence="1 2">
    <name type="scientific">Ranitomeya imitator</name>
    <name type="common">mimic poison frog</name>
    <dbReference type="NCBI Taxonomy" id="111125"/>
    <lineage>
        <taxon>Eukaryota</taxon>
        <taxon>Metazoa</taxon>
        <taxon>Chordata</taxon>
        <taxon>Craniata</taxon>
        <taxon>Vertebrata</taxon>
        <taxon>Euteleostomi</taxon>
        <taxon>Amphibia</taxon>
        <taxon>Batrachia</taxon>
        <taxon>Anura</taxon>
        <taxon>Neobatrachia</taxon>
        <taxon>Hyloidea</taxon>
        <taxon>Dendrobatidae</taxon>
        <taxon>Dendrobatinae</taxon>
        <taxon>Ranitomeya</taxon>
    </lineage>
</organism>
<evidence type="ECO:0000313" key="2">
    <source>
        <dbReference type="Proteomes" id="UP001176940"/>
    </source>
</evidence>
<evidence type="ECO:0008006" key="3">
    <source>
        <dbReference type="Google" id="ProtNLM"/>
    </source>
</evidence>
<dbReference type="Proteomes" id="UP001176940">
    <property type="component" value="Unassembled WGS sequence"/>
</dbReference>
<keyword evidence="2" id="KW-1185">Reference proteome</keyword>
<name>A0ABN9KPW0_9NEOB</name>
<dbReference type="EMBL" id="CAUEEQ010001142">
    <property type="protein sequence ID" value="CAJ0919021.1"/>
    <property type="molecule type" value="Genomic_DNA"/>
</dbReference>
<comment type="caution">
    <text evidence="1">The sequence shown here is derived from an EMBL/GenBank/DDBJ whole genome shotgun (WGS) entry which is preliminary data.</text>
</comment>
<reference evidence="1" key="1">
    <citation type="submission" date="2023-07" db="EMBL/GenBank/DDBJ databases">
        <authorList>
            <person name="Stuckert A."/>
        </authorList>
    </citation>
    <scope>NUCLEOTIDE SEQUENCE</scope>
</reference>
<accession>A0ABN9KPW0</accession>